<proteinExistence type="predicted"/>
<gene>
    <name evidence="1" type="ORF">UFOVP193_29</name>
</gene>
<protein>
    <submittedName>
        <fullName evidence="1">Uncharacterized protein</fullName>
    </submittedName>
</protein>
<accession>A0A6J7WG63</accession>
<evidence type="ECO:0000313" key="1">
    <source>
        <dbReference type="EMBL" id="CAB5214160.1"/>
    </source>
</evidence>
<reference evidence="1" key="1">
    <citation type="submission" date="2020-05" db="EMBL/GenBank/DDBJ databases">
        <authorList>
            <person name="Chiriac C."/>
            <person name="Salcher M."/>
            <person name="Ghai R."/>
            <person name="Kavagutti S V."/>
        </authorList>
    </citation>
    <scope>NUCLEOTIDE SEQUENCE</scope>
</reference>
<dbReference type="EMBL" id="LR798240">
    <property type="protein sequence ID" value="CAB5214160.1"/>
    <property type="molecule type" value="Genomic_DNA"/>
</dbReference>
<sequence length="84" mass="9738">MKKNTTEKLLNWDAHYAGIKVMREHPANCITLDELVREVMPLLSVSAPTTIEAQIPVFMEWEENDLKGNMALLKKHYSQRHLGY</sequence>
<name>A0A6J7WG63_9CAUD</name>
<organism evidence="1">
    <name type="scientific">uncultured Caudovirales phage</name>
    <dbReference type="NCBI Taxonomy" id="2100421"/>
    <lineage>
        <taxon>Viruses</taxon>
        <taxon>Duplodnaviria</taxon>
        <taxon>Heunggongvirae</taxon>
        <taxon>Uroviricota</taxon>
        <taxon>Caudoviricetes</taxon>
        <taxon>Peduoviridae</taxon>
        <taxon>Maltschvirus</taxon>
        <taxon>Maltschvirus maltsch</taxon>
    </lineage>
</organism>